<sequence length="210" mass="24243">MDDFGDDFYDDNVDLKHLDEEKEEDENDAPINPDDEAIESPDEDAKKLKKALTAAKKGKSSGPKKRRVFNELDLVGVNGYRKLFTMVKDIKLPKETGEVSSKKFCKDITVIEDKIIAWAGEIQPNMKFSEFCGKCQMLNKKRVVLDCIRSLIGEFYPKRNSEVNPFNNDIFNTLIGIEWRTVDDDLEEIQDFSKKYLETDEYFKNYVGSI</sequence>
<accession>A0A0K0E307</accession>
<dbReference type="Proteomes" id="UP000035681">
    <property type="component" value="Unplaced"/>
</dbReference>
<reference evidence="3" key="1">
    <citation type="submission" date="2015-08" db="UniProtKB">
        <authorList>
            <consortium name="WormBaseParasite"/>
        </authorList>
    </citation>
    <scope>IDENTIFICATION</scope>
</reference>
<organism evidence="3">
    <name type="scientific">Strongyloides stercoralis</name>
    <name type="common">Threadworm</name>
    <dbReference type="NCBI Taxonomy" id="6248"/>
    <lineage>
        <taxon>Eukaryota</taxon>
        <taxon>Metazoa</taxon>
        <taxon>Ecdysozoa</taxon>
        <taxon>Nematoda</taxon>
        <taxon>Chromadorea</taxon>
        <taxon>Rhabditida</taxon>
        <taxon>Tylenchina</taxon>
        <taxon>Panagrolaimomorpha</taxon>
        <taxon>Strongyloidoidea</taxon>
        <taxon>Strongyloididae</taxon>
        <taxon>Strongyloides</taxon>
    </lineage>
</organism>
<evidence type="ECO:0000313" key="2">
    <source>
        <dbReference type="Proteomes" id="UP000035681"/>
    </source>
</evidence>
<name>A0A0K0E307_STRER</name>
<dbReference type="AlphaFoldDB" id="A0A0K0E307"/>
<dbReference type="WBParaSite" id="SSTP_0000387700.1">
    <property type="protein sequence ID" value="SSTP_0000387700.1"/>
    <property type="gene ID" value="SSTP_0000387700"/>
</dbReference>
<evidence type="ECO:0000256" key="1">
    <source>
        <dbReference type="SAM" id="MobiDB-lite"/>
    </source>
</evidence>
<feature type="compositionally biased region" description="Acidic residues" evidence="1">
    <location>
        <begin position="21"/>
        <end position="42"/>
    </location>
</feature>
<protein>
    <submittedName>
        <fullName evidence="3">DDE-1 domain-containing protein</fullName>
    </submittedName>
</protein>
<evidence type="ECO:0000313" key="3">
    <source>
        <dbReference type="WBParaSite" id="SSTP_0000387700.1"/>
    </source>
</evidence>
<proteinExistence type="predicted"/>
<dbReference type="WBParaSite" id="TCONS_00005639.p1">
    <property type="protein sequence ID" value="TCONS_00005639.p1"/>
    <property type="gene ID" value="XLOC_003897"/>
</dbReference>
<feature type="region of interest" description="Disordered" evidence="1">
    <location>
        <begin position="1"/>
        <end position="44"/>
    </location>
</feature>
<keyword evidence="2" id="KW-1185">Reference proteome</keyword>
<feature type="compositionally biased region" description="Acidic residues" evidence="1">
    <location>
        <begin position="1"/>
        <end position="12"/>
    </location>
</feature>